<organism evidence="4">
    <name type="scientific">Magallana gigas</name>
    <name type="common">Pacific oyster</name>
    <name type="synonym">Crassostrea gigas</name>
    <dbReference type="NCBI Taxonomy" id="29159"/>
    <lineage>
        <taxon>Eukaryota</taxon>
        <taxon>Metazoa</taxon>
        <taxon>Spiralia</taxon>
        <taxon>Lophotrochozoa</taxon>
        <taxon>Mollusca</taxon>
        <taxon>Bivalvia</taxon>
        <taxon>Autobranchia</taxon>
        <taxon>Pteriomorphia</taxon>
        <taxon>Ostreida</taxon>
        <taxon>Ostreoidea</taxon>
        <taxon>Ostreidae</taxon>
        <taxon>Magallana</taxon>
    </lineage>
</organism>
<evidence type="ECO:0000313" key="4">
    <source>
        <dbReference type="EMBL" id="EKC24463.1"/>
    </source>
</evidence>
<dbReference type="GO" id="GO:0004067">
    <property type="term" value="F:asparaginase activity"/>
    <property type="evidence" value="ECO:0007669"/>
    <property type="project" value="UniProtKB-EC"/>
</dbReference>
<proteinExistence type="inferred from homology"/>
<dbReference type="Gene3D" id="3.60.20.30">
    <property type="entry name" value="(Glycosyl)asparaginase"/>
    <property type="match status" value="2"/>
</dbReference>
<dbReference type="Pfam" id="PF01112">
    <property type="entry name" value="Asparaginase_2"/>
    <property type="match status" value="2"/>
</dbReference>
<dbReference type="EMBL" id="JH817298">
    <property type="protein sequence ID" value="EKC24463.1"/>
    <property type="molecule type" value="Genomic_DNA"/>
</dbReference>
<evidence type="ECO:0000256" key="3">
    <source>
        <dbReference type="ARBA" id="ARBA00049366"/>
    </source>
</evidence>
<dbReference type="PANTHER" id="PTHR10188:SF43">
    <property type="entry name" value="ASPARAGINASE (EUROFUNG)"/>
    <property type="match status" value="1"/>
</dbReference>
<dbReference type="HOGENOM" id="CLU_021603_1_2_1"/>
<sequence>MSDLSMEPVVVIHGGAWAIPDKLSSASVEGVCSAARAGYDVLIRGGSAMDAVEAAVRVMEDCPAFDAGTGSVLNTKGEVEMDSVIMDGRELQCGSVACVQNIKNPVSLARAVLEKTDHTLLVGKGANEFAEEIGIRTVPTDSLVTEDAREEWRHFMQFKTTVNVLFRNREATPSTSAVCDTLGHDTVGAVALDRSGTTAAATSTGGITAKRPGRVGDSPIVGKNHHKSSQANPTSILFYSSILTFRATLVLLTCAGAYADNESGAVSTTGHGESITKVCLARQVTHLMESGMSAQKASEVALQKMADRVKGHGGVVTVSKDGDIGKHFTTERMAWAWIKAGKLHYGLNCGEDFIAAE</sequence>
<comment type="catalytic activity">
    <reaction evidence="1">
        <text>Cleavage of a beta-linked Asp residue from the N-terminus of a polypeptide.</text>
        <dbReference type="EC" id="3.4.19.5"/>
    </reaction>
</comment>
<accession>K1PS28</accession>
<name>K1PS28_MAGGI</name>
<dbReference type="GO" id="GO:0033345">
    <property type="term" value="P:L-asparagine catabolic process via L-aspartate"/>
    <property type="evidence" value="ECO:0007669"/>
    <property type="project" value="TreeGrafter"/>
</dbReference>
<evidence type="ECO:0000256" key="2">
    <source>
        <dbReference type="ARBA" id="ARBA00010872"/>
    </source>
</evidence>
<dbReference type="GO" id="GO:0008798">
    <property type="term" value="F:beta-aspartyl-peptidase activity"/>
    <property type="evidence" value="ECO:0007669"/>
    <property type="project" value="UniProtKB-EC"/>
</dbReference>
<dbReference type="FunCoup" id="K1PS28">
    <property type="interactions" value="122"/>
</dbReference>
<dbReference type="SUPFAM" id="SSF56235">
    <property type="entry name" value="N-terminal nucleophile aminohydrolases (Ntn hydrolases)"/>
    <property type="match status" value="2"/>
</dbReference>
<comment type="similarity">
    <text evidence="2">Belongs to the Ntn-hydrolase family.</text>
</comment>
<reference evidence="4" key="1">
    <citation type="journal article" date="2012" name="Nature">
        <title>The oyster genome reveals stress adaptation and complexity of shell formation.</title>
        <authorList>
            <person name="Zhang G."/>
            <person name="Fang X."/>
            <person name="Guo X."/>
            <person name="Li L."/>
            <person name="Luo R."/>
            <person name="Xu F."/>
            <person name="Yang P."/>
            <person name="Zhang L."/>
            <person name="Wang X."/>
            <person name="Qi H."/>
            <person name="Xiong Z."/>
            <person name="Que H."/>
            <person name="Xie Y."/>
            <person name="Holland P.W."/>
            <person name="Paps J."/>
            <person name="Zhu Y."/>
            <person name="Wu F."/>
            <person name="Chen Y."/>
            <person name="Wang J."/>
            <person name="Peng C."/>
            <person name="Meng J."/>
            <person name="Yang L."/>
            <person name="Liu J."/>
            <person name="Wen B."/>
            <person name="Zhang N."/>
            <person name="Huang Z."/>
            <person name="Zhu Q."/>
            <person name="Feng Y."/>
            <person name="Mount A."/>
            <person name="Hedgecock D."/>
            <person name="Xu Z."/>
            <person name="Liu Y."/>
            <person name="Domazet-Loso T."/>
            <person name="Du Y."/>
            <person name="Sun X."/>
            <person name="Zhang S."/>
            <person name="Liu B."/>
            <person name="Cheng P."/>
            <person name="Jiang X."/>
            <person name="Li J."/>
            <person name="Fan D."/>
            <person name="Wang W."/>
            <person name="Fu W."/>
            <person name="Wang T."/>
            <person name="Wang B."/>
            <person name="Zhang J."/>
            <person name="Peng Z."/>
            <person name="Li Y."/>
            <person name="Li N."/>
            <person name="Wang J."/>
            <person name="Chen M."/>
            <person name="He Y."/>
            <person name="Tan F."/>
            <person name="Song X."/>
            <person name="Zheng Q."/>
            <person name="Huang R."/>
            <person name="Yang H."/>
            <person name="Du X."/>
            <person name="Chen L."/>
            <person name="Yang M."/>
            <person name="Gaffney P.M."/>
            <person name="Wang S."/>
            <person name="Luo L."/>
            <person name="She Z."/>
            <person name="Ming Y."/>
            <person name="Huang W."/>
            <person name="Zhang S."/>
            <person name="Huang B."/>
            <person name="Zhang Y."/>
            <person name="Qu T."/>
            <person name="Ni P."/>
            <person name="Miao G."/>
            <person name="Wang J."/>
            <person name="Wang Q."/>
            <person name="Steinberg C.E."/>
            <person name="Wang H."/>
            <person name="Li N."/>
            <person name="Qian L."/>
            <person name="Zhang G."/>
            <person name="Li Y."/>
            <person name="Yang H."/>
            <person name="Liu X."/>
            <person name="Wang J."/>
            <person name="Yin Y."/>
            <person name="Wang J."/>
        </authorList>
    </citation>
    <scope>NUCLEOTIDE SEQUENCE [LARGE SCALE GENOMIC DNA]</scope>
    <source>
        <strain evidence="4">05x7-T-G4-1.051#20</strain>
    </source>
</reference>
<dbReference type="GO" id="GO:0005737">
    <property type="term" value="C:cytoplasm"/>
    <property type="evidence" value="ECO:0007669"/>
    <property type="project" value="TreeGrafter"/>
</dbReference>
<gene>
    <name evidence="4" type="ORF">CGI_10019564</name>
</gene>
<dbReference type="PANTHER" id="PTHR10188">
    <property type="entry name" value="L-ASPARAGINASE"/>
    <property type="match status" value="1"/>
</dbReference>
<dbReference type="InterPro" id="IPR033844">
    <property type="entry name" value="ASRGL1_meta"/>
</dbReference>
<dbReference type="AlphaFoldDB" id="K1PS28"/>
<dbReference type="InterPro" id="IPR000246">
    <property type="entry name" value="Peptidase_T2"/>
</dbReference>
<evidence type="ECO:0000256" key="1">
    <source>
        <dbReference type="ARBA" id="ARBA00000306"/>
    </source>
</evidence>
<dbReference type="InParanoid" id="K1PS28"/>
<comment type="catalytic activity">
    <reaction evidence="3">
        <text>L-asparagine + H2O = L-aspartate + NH4(+)</text>
        <dbReference type="Rhea" id="RHEA:21016"/>
        <dbReference type="ChEBI" id="CHEBI:15377"/>
        <dbReference type="ChEBI" id="CHEBI:28938"/>
        <dbReference type="ChEBI" id="CHEBI:29991"/>
        <dbReference type="ChEBI" id="CHEBI:58048"/>
        <dbReference type="EC" id="3.5.1.1"/>
    </reaction>
</comment>
<protein>
    <submittedName>
        <fullName evidence="4">L-asparaginase</fullName>
    </submittedName>
</protein>
<dbReference type="CDD" id="cd04702">
    <property type="entry name" value="ASRGL1_like"/>
    <property type="match status" value="1"/>
</dbReference>
<dbReference type="InterPro" id="IPR029055">
    <property type="entry name" value="Ntn_hydrolases_N"/>
</dbReference>